<comment type="caution">
    <text evidence="1">The sequence shown here is derived from an EMBL/GenBank/DDBJ whole genome shotgun (WGS) entry which is preliminary data.</text>
</comment>
<sequence>MFGVCVCCDWWFRPCDNTSRIYRSAGLWLGRHFDFITRTVQSLNGPGARGRVTCLVNDSVLEAEKVSGELKGHGWDCYHCVSHEQFERDPGYVGAKDLTFGLSVPMNYIPYSTTSSTDEDLHWIKLRSVCLCE</sequence>
<organism evidence="1 2">
    <name type="scientific">Plakobranchus ocellatus</name>
    <dbReference type="NCBI Taxonomy" id="259542"/>
    <lineage>
        <taxon>Eukaryota</taxon>
        <taxon>Metazoa</taxon>
        <taxon>Spiralia</taxon>
        <taxon>Lophotrochozoa</taxon>
        <taxon>Mollusca</taxon>
        <taxon>Gastropoda</taxon>
        <taxon>Heterobranchia</taxon>
        <taxon>Euthyneura</taxon>
        <taxon>Panpulmonata</taxon>
        <taxon>Sacoglossa</taxon>
        <taxon>Placobranchoidea</taxon>
        <taxon>Plakobranchidae</taxon>
        <taxon>Plakobranchus</taxon>
    </lineage>
</organism>
<keyword evidence="2" id="KW-1185">Reference proteome</keyword>
<gene>
    <name evidence="1" type="ORF">PoB_003661500</name>
</gene>
<evidence type="ECO:0000313" key="1">
    <source>
        <dbReference type="EMBL" id="GFO10110.1"/>
    </source>
</evidence>
<name>A0AAV4AT95_9GAST</name>
<accession>A0AAV4AT95</accession>
<evidence type="ECO:0000313" key="2">
    <source>
        <dbReference type="Proteomes" id="UP000735302"/>
    </source>
</evidence>
<protein>
    <submittedName>
        <fullName evidence="1">Uncharacterized protein</fullName>
    </submittedName>
</protein>
<dbReference type="AlphaFoldDB" id="A0AAV4AT95"/>
<dbReference type="Proteomes" id="UP000735302">
    <property type="component" value="Unassembled WGS sequence"/>
</dbReference>
<proteinExistence type="predicted"/>
<dbReference type="EMBL" id="BLXT01004146">
    <property type="protein sequence ID" value="GFO10110.1"/>
    <property type="molecule type" value="Genomic_DNA"/>
</dbReference>
<reference evidence="1 2" key="1">
    <citation type="journal article" date="2021" name="Elife">
        <title>Chloroplast acquisition without the gene transfer in kleptoplastic sea slugs, Plakobranchus ocellatus.</title>
        <authorList>
            <person name="Maeda T."/>
            <person name="Takahashi S."/>
            <person name="Yoshida T."/>
            <person name="Shimamura S."/>
            <person name="Takaki Y."/>
            <person name="Nagai Y."/>
            <person name="Toyoda A."/>
            <person name="Suzuki Y."/>
            <person name="Arimoto A."/>
            <person name="Ishii H."/>
            <person name="Satoh N."/>
            <person name="Nishiyama T."/>
            <person name="Hasebe M."/>
            <person name="Maruyama T."/>
            <person name="Minagawa J."/>
            <person name="Obokata J."/>
            <person name="Shigenobu S."/>
        </authorList>
    </citation>
    <scope>NUCLEOTIDE SEQUENCE [LARGE SCALE GENOMIC DNA]</scope>
</reference>